<evidence type="ECO:0000256" key="5">
    <source>
        <dbReference type="ARBA" id="ARBA00023136"/>
    </source>
</evidence>
<evidence type="ECO:0000313" key="8">
    <source>
        <dbReference type="EMBL" id="GIQ71084.1"/>
    </source>
</evidence>
<evidence type="ECO:0000259" key="7">
    <source>
        <dbReference type="Pfam" id="PF12823"/>
    </source>
</evidence>
<dbReference type="PANTHER" id="PTHR40077">
    <property type="entry name" value="MEMBRANE PROTEIN-RELATED"/>
    <property type="match status" value="1"/>
</dbReference>
<protein>
    <submittedName>
        <fullName evidence="8">Membrane protein</fullName>
    </submittedName>
</protein>
<dbReference type="Pfam" id="PF12823">
    <property type="entry name" value="DUF3817"/>
    <property type="match status" value="1"/>
</dbReference>
<dbReference type="EMBL" id="BOVK01000069">
    <property type="protein sequence ID" value="GIQ71084.1"/>
    <property type="molecule type" value="Genomic_DNA"/>
</dbReference>
<evidence type="ECO:0000313" key="9">
    <source>
        <dbReference type="Proteomes" id="UP000677918"/>
    </source>
</evidence>
<evidence type="ECO:0000256" key="6">
    <source>
        <dbReference type="SAM" id="Phobius"/>
    </source>
</evidence>
<sequence length="98" mass="10894">MFRTAIGRLRVIGLLEGLSYLILLGIAMPLKYALDMPTMVSVVGMAHGVLFILFCLAALHVMIRHRKSFLWGLGAFVASLLPFGTFVLDRRLRDETSS</sequence>
<reference evidence="8" key="1">
    <citation type="submission" date="2021-04" db="EMBL/GenBank/DDBJ databases">
        <title>Draft genome sequence of Xylanibacillus composti strain K13.</title>
        <authorList>
            <person name="Uke A."/>
            <person name="Chhe C."/>
            <person name="Baramee S."/>
            <person name="Kosugi A."/>
        </authorList>
    </citation>
    <scope>NUCLEOTIDE SEQUENCE</scope>
    <source>
        <strain evidence="8">K13</strain>
    </source>
</reference>
<dbReference type="Proteomes" id="UP000677918">
    <property type="component" value="Unassembled WGS sequence"/>
</dbReference>
<keyword evidence="5 6" id="KW-0472">Membrane</keyword>
<dbReference type="AlphaFoldDB" id="A0A8J4H5B0"/>
<gene>
    <name evidence="8" type="ORF">XYCOK13_39080</name>
</gene>
<feature type="domain" description="DUF3817" evidence="7">
    <location>
        <begin position="7"/>
        <end position="93"/>
    </location>
</feature>
<evidence type="ECO:0000256" key="3">
    <source>
        <dbReference type="ARBA" id="ARBA00022692"/>
    </source>
</evidence>
<dbReference type="InterPro" id="IPR023845">
    <property type="entry name" value="DUF3817_TM"/>
</dbReference>
<keyword evidence="4 6" id="KW-1133">Transmembrane helix</keyword>
<feature type="transmembrane region" description="Helical" evidence="6">
    <location>
        <begin position="40"/>
        <end position="62"/>
    </location>
</feature>
<keyword evidence="9" id="KW-1185">Reference proteome</keyword>
<evidence type="ECO:0000256" key="2">
    <source>
        <dbReference type="ARBA" id="ARBA00022475"/>
    </source>
</evidence>
<keyword evidence="3 6" id="KW-0812">Transmembrane</keyword>
<accession>A0A8J4H5B0</accession>
<dbReference type="PANTHER" id="PTHR40077:SF1">
    <property type="entry name" value="MEMBRANE PROTEIN"/>
    <property type="match status" value="1"/>
</dbReference>
<name>A0A8J4H5B0_9BACL</name>
<comment type="subcellular location">
    <subcellularLocation>
        <location evidence="1">Cell membrane</location>
        <topology evidence="1">Multi-pass membrane protein</topology>
    </subcellularLocation>
</comment>
<organism evidence="8 9">
    <name type="scientific">Xylanibacillus composti</name>
    <dbReference type="NCBI Taxonomy" id="1572762"/>
    <lineage>
        <taxon>Bacteria</taxon>
        <taxon>Bacillati</taxon>
        <taxon>Bacillota</taxon>
        <taxon>Bacilli</taxon>
        <taxon>Bacillales</taxon>
        <taxon>Paenibacillaceae</taxon>
        <taxon>Xylanibacillus</taxon>
    </lineage>
</organism>
<dbReference type="RefSeq" id="WP_213413891.1">
    <property type="nucleotide sequence ID" value="NZ_BOVK01000069.1"/>
</dbReference>
<evidence type="ECO:0000256" key="1">
    <source>
        <dbReference type="ARBA" id="ARBA00004651"/>
    </source>
</evidence>
<dbReference type="GO" id="GO:0005886">
    <property type="term" value="C:plasma membrane"/>
    <property type="evidence" value="ECO:0007669"/>
    <property type="project" value="UniProtKB-SubCell"/>
</dbReference>
<feature type="transmembrane region" description="Helical" evidence="6">
    <location>
        <begin position="12"/>
        <end position="34"/>
    </location>
</feature>
<comment type="caution">
    <text evidence="8">The sequence shown here is derived from an EMBL/GenBank/DDBJ whole genome shotgun (WGS) entry which is preliminary data.</text>
</comment>
<keyword evidence="2" id="KW-1003">Cell membrane</keyword>
<feature type="transmembrane region" description="Helical" evidence="6">
    <location>
        <begin position="69"/>
        <end position="88"/>
    </location>
</feature>
<evidence type="ECO:0000256" key="4">
    <source>
        <dbReference type="ARBA" id="ARBA00022989"/>
    </source>
</evidence>
<proteinExistence type="predicted"/>
<dbReference type="NCBIfam" id="TIGR03954">
    <property type="entry name" value="integ_memb_HG"/>
    <property type="match status" value="1"/>
</dbReference>